<feature type="transmembrane region" description="Helical" evidence="6">
    <location>
        <begin position="168"/>
        <end position="185"/>
    </location>
</feature>
<evidence type="ECO:0000259" key="7">
    <source>
        <dbReference type="Pfam" id="PF00892"/>
    </source>
</evidence>
<keyword evidence="4 6" id="KW-1133">Transmembrane helix</keyword>
<feature type="transmembrane region" description="Helical" evidence="6">
    <location>
        <begin position="197"/>
        <end position="219"/>
    </location>
</feature>
<feature type="transmembrane region" description="Helical" evidence="6">
    <location>
        <begin position="231"/>
        <end position="250"/>
    </location>
</feature>
<dbReference type="STRING" id="688269.Theth_1302"/>
<feature type="domain" description="EamA" evidence="7">
    <location>
        <begin position="6"/>
        <end position="129"/>
    </location>
</feature>
<keyword evidence="9" id="KW-1185">Reference proteome</keyword>
<evidence type="ECO:0000313" key="9">
    <source>
        <dbReference type="Proteomes" id="UP000006804"/>
    </source>
</evidence>
<evidence type="ECO:0000256" key="3">
    <source>
        <dbReference type="ARBA" id="ARBA00022692"/>
    </source>
</evidence>
<comment type="subcellular location">
    <subcellularLocation>
        <location evidence="1">Cell membrane</location>
        <topology evidence="1">Multi-pass membrane protein</topology>
    </subcellularLocation>
</comment>
<dbReference type="GO" id="GO:0005886">
    <property type="term" value="C:plasma membrane"/>
    <property type="evidence" value="ECO:0007669"/>
    <property type="project" value="UniProtKB-SubCell"/>
</dbReference>
<dbReference type="InterPro" id="IPR051258">
    <property type="entry name" value="Diverse_Substrate_Transporter"/>
</dbReference>
<sequence precursor="true">MKRLQAIVLILLVTVVWGLTFPIQKIVIGNANPFFYNACRFAVATVLSMVVFRKKSNWKHGLILGFFLAISYATQTSGLKITSSTKSGFITSLYIPLVPLFSYFIERSRPTILQLAAFVSSILGLYLLNDPSHDPFNFGDFLTLICAVGFAIHVVLITHYTKNNDDEISLLVPQLFLTSVLNFLFTPIGGKPLGVSFGFVVVLVFTAIAATVFAVWVQLKYQKHVGSNTAALIYVGEPVFAAIFSAVILAERFSTSQLAGMAVLILSMIGGSVRLQK</sequence>
<protein>
    <recommendedName>
        <fullName evidence="7">EamA domain-containing protein</fullName>
    </recommendedName>
</protein>
<feature type="transmembrane region" description="Helical" evidence="6">
    <location>
        <begin position="87"/>
        <end position="105"/>
    </location>
</feature>
<dbReference type="SUPFAM" id="SSF103481">
    <property type="entry name" value="Multidrug resistance efflux transporter EmrE"/>
    <property type="match status" value="2"/>
</dbReference>
<gene>
    <name evidence="8" type="ORF">Theth_1302</name>
</gene>
<dbReference type="Proteomes" id="UP000006804">
    <property type="component" value="Chromosome"/>
</dbReference>
<dbReference type="EMBL" id="CP002351">
    <property type="protein sequence ID" value="AEH51371.1"/>
    <property type="molecule type" value="Genomic_DNA"/>
</dbReference>
<name>F7YTS6_9THEM</name>
<feature type="transmembrane region" description="Helical" evidence="6">
    <location>
        <begin position="61"/>
        <end position="81"/>
    </location>
</feature>
<dbReference type="Pfam" id="PF00892">
    <property type="entry name" value="EamA"/>
    <property type="match status" value="2"/>
</dbReference>
<dbReference type="InterPro" id="IPR000620">
    <property type="entry name" value="EamA_dom"/>
</dbReference>
<feature type="domain" description="EamA" evidence="7">
    <location>
        <begin position="138"/>
        <end position="269"/>
    </location>
</feature>
<dbReference type="PANTHER" id="PTHR42920:SF5">
    <property type="entry name" value="EAMA DOMAIN-CONTAINING PROTEIN"/>
    <property type="match status" value="1"/>
</dbReference>
<evidence type="ECO:0000256" key="2">
    <source>
        <dbReference type="ARBA" id="ARBA00022475"/>
    </source>
</evidence>
<feature type="transmembrane region" description="Helical" evidence="6">
    <location>
        <begin position="141"/>
        <end position="161"/>
    </location>
</feature>
<dbReference type="AlphaFoldDB" id="F7YTS6"/>
<dbReference type="KEGG" id="tta:Theth_1302"/>
<proteinExistence type="predicted"/>
<dbReference type="eggNOG" id="COG0697">
    <property type="taxonomic scope" value="Bacteria"/>
</dbReference>
<evidence type="ECO:0000256" key="6">
    <source>
        <dbReference type="SAM" id="Phobius"/>
    </source>
</evidence>
<dbReference type="PATRIC" id="fig|688269.3.peg.1339"/>
<feature type="transmembrane region" description="Helical" evidence="6">
    <location>
        <begin position="112"/>
        <end position="129"/>
    </location>
</feature>
<dbReference type="PANTHER" id="PTHR42920">
    <property type="entry name" value="OS03G0707200 PROTEIN-RELATED"/>
    <property type="match status" value="1"/>
</dbReference>
<organism evidence="8 9">
    <name type="scientific">Pseudothermotoga thermarum DSM 5069</name>
    <dbReference type="NCBI Taxonomy" id="688269"/>
    <lineage>
        <taxon>Bacteria</taxon>
        <taxon>Thermotogati</taxon>
        <taxon>Thermotogota</taxon>
        <taxon>Thermotogae</taxon>
        <taxon>Thermotogales</taxon>
        <taxon>Thermotogaceae</taxon>
        <taxon>Pseudothermotoga</taxon>
    </lineage>
</organism>
<dbReference type="InterPro" id="IPR037185">
    <property type="entry name" value="EmrE-like"/>
</dbReference>
<accession>F7YTS6</accession>
<keyword evidence="5 6" id="KW-0472">Membrane</keyword>
<dbReference type="OrthoDB" id="9804865at2"/>
<feature type="transmembrane region" description="Helical" evidence="6">
    <location>
        <begin position="256"/>
        <end position="275"/>
    </location>
</feature>
<keyword evidence="3 6" id="KW-0812">Transmembrane</keyword>
<evidence type="ECO:0000313" key="8">
    <source>
        <dbReference type="EMBL" id="AEH51371.1"/>
    </source>
</evidence>
<evidence type="ECO:0000256" key="1">
    <source>
        <dbReference type="ARBA" id="ARBA00004651"/>
    </source>
</evidence>
<evidence type="ECO:0000256" key="4">
    <source>
        <dbReference type="ARBA" id="ARBA00022989"/>
    </source>
</evidence>
<keyword evidence="2" id="KW-1003">Cell membrane</keyword>
<feature type="transmembrane region" description="Helical" evidence="6">
    <location>
        <begin position="34"/>
        <end position="52"/>
    </location>
</feature>
<reference evidence="8 9" key="1">
    <citation type="submission" date="2010-11" db="EMBL/GenBank/DDBJ databases">
        <title>The complete genome of Thermotoga thermarum DSM 5069.</title>
        <authorList>
            <consortium name="US DOE Joint Genome Institute (JGI-PGF)"/>
            <person name="Lucas S."/>
            <person name="Copeland A."/>
            <person name="Lapidus A."/>
            <person name="Bruce D."/>
            <person name="Goodwin L."/>
            <person name="Pitluck S."/>
            <person name="Kyrpides N."/>
            <person name="Mavromatis K."/>
            <person name="Ivanova N."/>
            <person name="Zeytun A."/>
            <person name="Brettin T."/>
            <person name="Detter J.C."/>
            <person name="Tapia R."/>
            <person name="Han C."/>
            <person name="Land M."/>
            <person name="Hauser L."/>
            <person name="Markowitz V."/>
            <person name="Cheng J.-F."/>
            <person name="Hugenholtz P."/>
            <person name="Woyke T."/>
            <person name="Wu D."/>
            <person name="Spring S."/>
            <person name="Schroeder M."/>
            <person name="Brambilla E."/>
            <person name="Klenk H.-P."/>
            <person name="Eisen J.A."/>
        </authorList>
    </citation>
    <scope>NUCLEOTIDE SEQUENCE [LARGE SCALE GENOMIC DNA]</scope>
    <source>
        <strain evidence="8 9">DSM 5069</strain>
    </source>
</reference>
<dbReference type="HOGENOM" id="CLU_033863_21_3_0"/>
<dbReference type="RefSeq" id="WP_013932588.1">
    <property type="nucleotide sequence ID" value="NC_015707.1"/>
</dbReference>
<evidence type="ECO:0000256" key="5">
    <source>
        <dbReference type="ARBA" id="ARBA00023136"/>
    </source>
</evidence>